<evidence type="ECO:0000313" key="2">
    <source>
        <dbReference type="EMBL" id="GAI06702.1"/>
    </source>
</evidence>
<dbReference type="PANTHER" id="PTHR10229">
    <property type="entry name" value="GTP-BINDING PROTEIN HFLX"/>
    <property type="match status" value="1"/>
</dbReference>
<dbReference type="InterPro" id="IPR025121">
    <property type="entry name" value="GTPase_HflX_N"/>
</dbReference>
<dbReference type="AlphaFoldDB" id="X1KI31"/>
<sequence>MFAKTKGAIITRGTIVTRTSPERAFLVAVVAKASADKWPVEVSLEELTQLAGTAGVGVVGKLVQRLPTPSKTHYLGKGKLDELLSLKDSTNYNVAIFDAEPVLPAIDLREFEHAWR</sequence>
<dbReference type="GO" id="GO:0043022">
    <property type="term" value="F:ribosome binding"/>
    <property type="evidence" value="ECO:0007669"/>
    <property type="project" value="TreeGrafter"/>
</dbReference>
<feature type="domain" description="GTPase HflX N-terminal" evidence="1">
    <location>
        <begin position="43"/>
        <end position="100"/>
    </location>
</feature>
<dbReference type="GO" id="GO:0005737">
    <property type="term" value="C:cytoplasm"/>
    <property type="evidence" value="ECO:0007669"/>
    <property type="project" value="TreeGrafter"/>
</dbReference>
<feature type="non-terminal residue" evidence="2">
    <location>
        <position position="116"/>
    </location>
</feature>
<reference evidence="2" key="1">
    <citation type="journal article" date="2014" name="Front. Microbiol.">
        <title>High frequency of phylogenetically diverse reductive dehalogenase-homologous genes in deep subseafloor sedimentary metagenomes.</title>
        <authorList>
            <person name="Kawai M."/>
            <person name="Futagami T."/>
            <person name="Toyoda A."/>
            <person name="Takaki Y."/>
            <person name="Nishi S."/>
            <person name="Hori S."/>
            <person name="Arai W."/>
            <person name="Tsubouchi T."/>
            <person name="Morono Y."/>
            <person name="Uchiyama I."/>
            <person name="Ito T."/>
            <person name="Fujiyama A."/>
            <person name="Inagaki F."/>
            <person name="Takami H."/>
        </authorList>
    </citation>
    <scope>NUCLEOTIDE SEQUENCE</scope>
    <source>
        <strain evidence="2">Expedition CK06-06</strain>
    </source>
</reference>
<dbReference type="EMBL" id="BARV01012687">
    <property type="protein sequence ID" value="GAI06702.1"/>
    <property type="molecule type" value="Genomic_DNA"/>
</dbReference>
<dbReference type="InterPro" id="IPR016496">
    <property type="entry name" value="GTPase_HflX"/>
</dbReference>
<protein>
    <recommendedName>
        <fullName evidence="1">GTPase HflX N-terminal domain-containing protein</fullName>
    </recommendedName>
</protein>
<dbReference type="Gene3D" id="3.40.50.11060">
    <property type="entry name" value="GTPase HflX, N-terminal domain"/>
    <property type="match status" value="1"/>
</dbReference>
<dbReference type="Pfam" id="PF13167">
    <property type="entry name" value="GTP-bdg_N"/>
    <property type="match status" value="1"/>
</dbReference>
<name>X1KI31_9ZZZZ</name>
<dbReference type="InterPro" id="IPR042108">
    <property type="entry name" value="GTPase_HflX_N_sf"/>
</dbReference>
<organism evidence="2">
    <name type="scientific">marine sediment metagenome</name>
    <dbReference type="NCBI Taxonomy" id="412755"/>
    <lineage>
        <taxon>unclassified sequences</taxon>
        <taxon>metagenomes</taxon>
        <taxon>ecological metagenomes</taxon>
    </lineage>
</organism>
<dbReference type="GO" id="GO:0005525">
    <property type="term" value="F:GTP binding"/>
    <property type="evidence" value="ECO:0007669"/>
    <property type="project" value="InterPro"/>
</dbReference>
<evidence type="ECO:0000259" key="1">
    <source>
        <dbReference type="Pfam" id="PF13167"/>
    </source>
</evidence>
<comment type="caution">
    <text evidence="2">The sequence shown here is derived from an EMBL/GenBank/DDBJ whole genome shotgun (WGS) entry which is preliminary data.</text>
</comment>
<dbReference type="PANTHER" id="PTHR10229:SF0">
    <property type="entry name" value="GTP-BINDING PROTEIN 6-RELATED"/>
    <property type="match status" value="1"/>
</dbReference>
<proteinExistence type="predicted"/>
<gene>
    <name evidence="2" type="ORF">S06H3_23365</name>
</gene>
<accession>X1KI31</accession>